<reference evidence="2" key="2">
    <citation type="submission" date="2020-06" db="EMBL/GenBank/DDBJ databases">
        <authorList>
            <person name="Sheffer M."/>
        </authorList>
    </citation>
    <scope>NUCLEOTIDE SEQUENCE</scope>
</reference>
<evidence type="ECO:0000313" key="3">
    <source>
        <dbReference type="Proteomes" id="UP000807504"/>
    </source>
</evidence>
<sequence length="161" mass="18017">MPDSIMHSTLCNQSHKFWSIEKIPPNVDDLLAGADTEEEAKAIIAEIQNLMKSGGFSLRKCRWTIDILHHLQARRKWHQHRPPLSVGDLVLIQADNMPPLSWPLARILEIIPGTDGIPRVALLRTSSGPAKRAINRLIALPVPTCRSPKDGDSLERQQMAQ</sequence>
<proteinExistence type="predicted"/>
<keyword evidence="3" id="KW-1185">Reference proteome</keyword>
<dbReference type="EMBL" id="JABXBU010000011">
    <property type="protein sequence ID" value="KAF8791055.1"/>
    <property type="molecule type" value="Genomic_DNA"/>
</dbReference>
<dbReference type="InterPro" id="IPR040676">
    <property type="entry name" value="DUF5641"/>
</dbReference>
<name>A0A8T0FL02_ARGBR</name>
<reference evidence="2" key="1">
    <citation type="journal article" date="2020" name="bioRxiv">
        <title>Chromosome-level reference genome of the European wasp spider Argiope bruennichi: a resource for studies on range expansion and evolutionary adaptation.</title>
        <authorList>
            <person name="Sheffer M.M."/>
            <person name="Hoppe A."/>
            <person name="Krehenwinkel H."/>
            <person name="Uhl G."/>
            <person name="Kuss A.W."/>
            <person name="Jensen L."/>
            <person name="Jensen C."/>
            <person name="Gillespie R.G."/>
            <person name="Hoff K.J."/>
            <person name="Prost S."/>
        </authorList>
    </citation>
    <scope>NUCLEOTIDE SEQUENCE</scope>
</reference>
<comment type="caution">
    <text evidence="2">The sequence shown here is derived from an EMBL/GenBank/DDBJ whole genome shotgun (WGS) entry which is preliminary data.</text>
</comment>
<accession>A0A8T0FL02</accession>
<evidence type="ECO:0000259" key="1">
    <source>
        <dbReference type="Pfam" id="PF18701"/>
    </source>
</evidence>
<evidence type="ECO:0000313" key="2">
    <source>
        <dbReference type="EMBL" id="KAF8791055.1"/>
    </source>
</evidence>
<gene>
    <name evidence="2" type="ORF">HNY73_005984</name>
</gene>
<protein>
    <recommendedName>
        <fullName evidence="1">DUF5641 domain-containing protein</fullName>
    </recommendedName>
</protein>
<dbReference type="Pfam" id="PF18701">
    <property type="entry name" value="DUF5641"/>
    <property type="match status" value="1"/>
</dbReference>
<organism evidence="2 3">
    <name type="scientific">Argiope bruennichi</name>
    <name type="common">Wasp spider</name>
    <name type="synonym">Aranea bruennichi</name>
    <dbReference type="NCBI Taxonomy" id="94029"/>
    <lineage>
        <taxon>Eukaryota</taxon>
        <taxon>Metazoa</taxon>
        <taxon>Ecdysozoa</taxon>
        <taxon>Arthropoda</taxon>
        <taxon>Chelicerata</taxon>
        <taxon>Arachnida</taxon>
        <taxon>Araneae</taxon>
        <taxon>Araneomorphae</taxon>
        <taxon>Entelegynae</taxon>
        <taxon>Araneoidea</taxon>
        <taxon>Araneidae</taxon>
        <taxon>Argiope</taxon>
    </lineage>
</organism>
<dbReference type="Proteomes" id="UP000807504">
    <property type="component" value="Unassembled WGS sequence"/>
</dbReference>
<feature type="domain" description="DUF5641" evidence="1">
    <location>
        <begin position="62"/>
        <end position="140"/>
    </location>
</feature>
<dbReference type="AlphaFoldDB" id="A0A8T0FL02"/>
<dbReference type="PANTHER" id="PTHR47331">
    <property type="entry name" value="PHD-TYPE DOMAIN-CONTAINING PROTEIN"/>
    <property type="match status" value="1"/>
</dbReference>